<dbReference type="AlphaFoldDB" id="A0A1W0E2Y4"/>
<reference evidence="2 3" key="1">
    <citation type="journal article" date="2017" name="Environ. Microbiol.">
        <title>Decay of the glycolytic pathway and adaptation to intranuclear parasitism within Enterocytozoonidae microsporidia.</title>
        <authorList>
            <person name="Wiredu Boakye D."/>
            <person name="Jaroenlak P."/>
            <person name="Prachumwat A."/>
            <person name="Williams T.A."/>
            <person name="Bateman K.S."/>
            <person name="Itsathitphaisarn O."/>
            <person name="Sritunyalucksana K."/>
            <person name="Paszkiewicz K.H."/>
            <person name="Moore K.A."/>
            <person name="Stentiford G.D."/>
            <person name="Williams B.A."/>
        </authorList>
    </citation>
    <scope>NUCLEOTIDE SEQUENCE [LARGE SCALE GENOMIC DNA]</scope>
    <source>
        <strain evidence="2 3">TH1</strain>
    </source>
</reference>
<gene>
    <name evidence="2" type="ORF">EHP00_1364</name>
</gene>
<evidence type="ECO:0000313" key="3">
    <source>
        <dbReference type="Proteomes" id="UP000192758"/>
    </source>
</evidence>
<keyword evidence="3" id="KW-1185">Reference proteome</keyword>
<proteinExistence type="predicted"/>
<keyword evidence="1" id="KW-1133">Transmembrane helix</keyword>
<dbReference type="EMBL" id="MNPJ01000028">
    <property type="protein sequence ID" value="OQS53593.1"/>
    <property type="molecule type" value="Genomic_DNA"/>
</dbReference>
<name>A0A1W0E2Y4_9MICR</name>
<evidence type="ECO:0000256" key="1">
    <source>
        <dbReference type="SAM" id="Phobius"/>
    </source>
</evidence>
<organism evidence="2 3">
    <name type="scientific">Ecytonucleospora hepatopenaei</name>
    <dbReference type="NCBI Taxonomy" id="646526"/>
    <lineage>
        <taxon>Eukaryota</taxon>
        <taxon>Fungi</taxon>
        <taxon>Fungi incertae sedis</taxon>
        <taxon>Microsporidia</taxon>
        <taxon>Enterocytozoonidae</taxon>
        <taxon>Ecytonucleospora</taxon>
    </lineage>
</organism>
<evidence type="ECO:0000313" key="2">
    <source>
        <dbReference type="EMBL" id="OQS53593.1"/>
    </source>
</evidence>
<feature type="transmembrane region" description="Helical" evidence="1">
    <location>
        <begin position="42"/>
        <end position="66"/>
    </location>
</feature>
<dbReference type="VEuPathDB" id="MicrosporidiaDB:EHP00_1364"/>
<comment type="caution">
    <text evidence="2">The sequence shown here is derived from an EMBL/GenBank/DDBJ whole genome shotgun (WGS) entry which is preliminary data.</text>
</comment>
<sequence length="71" mass="8372">MLQNKLKKIIGDYGDTFYITKISMFFVNIAKMLLNVNQILKFYVILIAKNTIKTYLLILVLIMILLKKLKF</sequence>
<accession>A0A1W0E2Y4</accession>
<dbReference type="Proteomes" id="UP000192758">
    <property type="component" value="Unassembled WGS sequence"/>
</dbReference>
<keyword evidence="1" id="KW-0472">Membrane</keyword>
<protein>
    <submittedName>
        <fullName evidence="2">Uncharacterized protein</fullName>
    </submittedName>
</protein>
<keyword evidence="1" id="KW-0812">Transmembrane</keyword>